<proteinExistence type="predicted"/>
<dbReference type="EMBL" id="KN831783">
    <property type="protein sequence ID" value="KIM40064.1"/>
    <property type="molecule type" value="Genomic_DNA"/>
</dbReference>
<dbReference type="GO" id="GO:0006145">
    <property type="term" value="P:purine nucleobase catabolic process"/>
    <property type="evidence" value="ECO:0007669"/>
    <property type="project" value="TreeGrafter"/>
</dbReference>
<dbReference type="InterPro" id="IPR011059">
    <property type="entry name" value="Metal-dep_hydrolase_composite"/>
</dbReference>
<evidence type="ECO:0008006" key="4">
    <source>
        <dbReference type="Google" id="ProtNLM"/>
    </source>
</evidence>
<dbReference type="PANTHER" id="PTHR43668">
    <property type="entry name" value="ALLANTOINASE"/>
    <property type="match status" value="1"/>
</dbReference>
<accession>A0A0C3C772</accession>
<dbReference type="GO" id="GO:0004038">
    <property type="term" value="F:allantoinase activity"/>
    <property type="evidence" value="ECO:0007669"/>
    <property type="project" value="TreeGrafter"/>
</dbReference>
<keyword evidence="1" id="KW-0732">Signal</keyword>
<evidence type="ECO:0000256" key="1">
    <source>
        <dbReference type="SAM" id="SignalP"/>
    </source>
</evidence>
<dbReference type="InterPro" id="IPR050138">
    <property type="entry name" value="DHOase/Allantoinase_Hydrolase"/>
</dbReference>
<sequence length="928" mass="101524">MHHLRILLVATFLFVLFCLTQYDTPTFFFRGHRVKPPPHASAIIARCRQLHVQAGPPEDFHTRTHSDRFEEGSTRPVLIQNAKIWTGRKNGTHVIHADILLDKGLIKSIGHLRGSAAQLQLEYGKELVVVDAKGAWVTPGIVDIHSHLGDAASPALDGAEDDNSLKGTIQPWLQSLDGLNTHDDSYPLSIAGGVTTSLILPGSANAIGGQAFVIKLRETKEKSPSSMLLEPPYHINTSFPNPNLPPRWRHMKHACGDVYKDTRMDTIWAFRQAYNTAKQIKQRQDEYCSRALSRDWANLGEFPEVLQWEALVDVLRGRVKVNTHCYEAVDLDGLVRLSNEFKFPIAAFHHASEAYLVPDLLKKAYGKPPAIALFATNARYKREAYRASEFAPRILAEEGLTSDHPVLNSRYLLYEAQQAHFYGLPENSAIASVTSNSAEVMGMGHRIGYIKEDLVIWDSHPLALGATPSQVFIDGIAQLESPYVITKPENFQKSPRVPNFDDEARKAVTYEGLPPLVPKKMPLDSTVIFKNVKSIHVVKKGIVEQMYSAQAATEFATVVSHNGSIACYGDEQKCMSSKILDGANAFVIDLEGGSLSPGLVTYGSPVGLQHIDQEASTNDGNVYDPLRKAIPNILGGDSAIIRAADGLQFASRDALLAYRSGVTLAVTAPSHQRFLAGLGTSFSLSVSHKLEEGAIIQETTALHVSVRHFPKLSVSTQIAALRRLLLGTSAGALGEWFGKVKTGEIPLVVEAHSADIIATLVILKQEVEAQTRKPMRLTISGGAEAHLLAKELGEAHVGVILNPSRPFPYVWEDRRILPGPPVSKNSAIMELISNNVVVGIGCEEIWSARNLPFDIAWAAIESGGRLGKEEAFAIGSTNLLKLLGVELDDAKLDLVASRGADSFGFDSKVVSVLSPRQNSVHIFEEEHI</sequence>
<dbReference type="SUPFAM" id="SSF51338">
    <property type="entry name" value="Composite domain of metallo-dependent hydrolases"/>
    <property type="match status" value="1"/>
</dbReference>
<dbReference type="GO" id="GO:0005737">
    <property type="term" value="C:cytoplasm"/>
    <property type="evidence" value="ECO:0007669"/>
    <property type="project" value="TreeGrafter"/>
</dbReference>
<dbReference type="Gene3D" id="3.20.20.140">
    <property type="entry name" value="Metal-dependent hydrolases"/>
    <property type="match status" value="2"/>
</dbReference>
<dbReference type="SUPFAM" id="SSF51556">
    <property type="entry name" value="Metallo-dependent hydrolases"/>
    <property type="match status" value="1"/>
</dbReference>
<name>A0A0C3C772_HEBCY</name>
<reference evidence="3" key="2">
    <citation type="submission" date="2015-01" db="EMBL/GenBank/DDBJ databases">
        <title>Evolutionary Origins and Diversification of the Mycorrhizal Mutualists.</title>
        <authorList>
            <consortium name="DOE Joint Genome Institute"/>
            <consortium name="Mycorrhizal Genomics Consortium"/>
            <person name="Kohler A."/>
            <person name="Kuo A."/>
            <person name="Nagy L.G."/>
            <person name="Floudas D."/>
            <person name="Copeland A."/>
            <person name="Barry K.W."/>
            <person name="Cichocki N."/>
            <person name="Veneault-Fourrey C."/>
            <person name="LaButti K."/>
            <person name="Lindquist E.A."/>
            <person name="Lipzen A."/>
            <person name="Lundell T."/>
            <person name="Morin E."/>
            <person name="Murat C."/>
            <person name="Riley R."/>
            <person name="Ohm R."/>
            <person name="Sun H."/>
            <person name="Tunlid A."/>
            <person name="Henrissat B."/>
            <person name="Grigoriev I.V."/>
            <person name="Hibbett D.S."/>
            <person name="Martin F."/>
        </authorList>
    </citation>
    <scope>NUCLEOTIDE SEQUENCE [LARGE SCALE GENOMIC DNA]</scope>
    <source>
        <strain evidence="3">h7</strain>
    </source>
</reference>
<dbReference type="PANTHER" id="PTHR43668:SF5">
    <property type="entry name" value="AMIDOHYDROLASE 3 DOMAIN-CONTAINING PROTEIN"/>
    <property type="match status" value="1"/>
</dbReference>
<dbReference type="InterPro" id="IPR032466">
    <property type="entry name" value="Metal_Hydrolase"/>
</dbReference>
<reference evidence="2 3" key="1">
    <citation type="submission" date="2014-04" db="EMBL/GenBank/DDBJ databases">
        <authorList>
            <consortium name="DOE Joint Genome Institute"/>
            <person name="Kuo A."/>
            <person name="Gay G."/>
            <person name="Dore J."/>
            <person name="Kohler A."/>
            <person name="Nagy L.G."/>
            <person name="Floudas D."/>
            <person name="Copeland A."/>
            <person name="Barry K.W."/>
            <person name="Cichocki N."/>
            <person name="Veneault-Fourrey C."/>
            <person name="LaButti K."/>
            <person name="Lindquist E.A."/>
            <person name="Lipzen A."/>
            <person name="Lundell T."/>
            <person name="Morin E."/>
            <person name="Murat C."/>
            <person name="Sun H."/>
            <person name="Tunlid A."/>
            <person name="Henrissat B."/>
            <person name="Grigoriev I.V."/>
            <person name="Hibbett D.S."/>
            <person name="Martin F."/>
            <person name="Nordberg H.P."/>
            <person name="Cantor M.N."/>
            <person name="Hua S.X."/>
        </authorList>
    </citation>
    <scope>NUCLEOTIDE SEQUENCE [LARGE SCALE GENOMIC DNA]</scope>
    <source>
        <strain evidence="3">h7</strain>
    </source>
</reference>
<dbReference type="OrthoDB" id="10258955at2759"/>
<evidence type="ECO:0000313" key="2">
    <source>
        <dbReference type="EMBL" id="KIM40064.1"/>
    </source>
</evidence>
<keyword evidence="3" id="KW-1185">Reference proteome</keyword>
<protein>
    <recommendedName>
        <fullName evidence="4">Amidohydrolase-related domain-containing protein</fullName>
    </recommendedName>
</protein>
<dbReference type="STRING" id="686832.A0A0C3C772"/>
<dbReference type="Proteomes" id="UP000053424">
    <property type="component" value="Unassembled WGS sequence"/>
</dbReference>
<gene>
    <name evidence="2" type="ORF">M413DRAFT_446217</name>
</gene>
<organism evidence="2 3">
    <name type="scientific">Hebeloma cylindrosporum</name>
    <dbReference type="NCBI Taxonomy" id="76867"/>
    <lineage>
        <taxon>Eukaryota</taxon>
        <taxon>Fungi</taxon>
        <taxon>Dikarya</taxon>
        <taxon>Basidiomycota</taxon>
        <taxon>Agaricomycotina</taxon>
        <taxon>Agaricomycetes</taxon>
        <taxon>Agaricomycetidae</taxon>
        <taxon>Agaricales</taxon>
        <taxon>Agaricineae</taxon>
        <taxon>Hymenogastraceae</taxon>
        <taxon>Hebeloma</taxon>
    </lineage>
</organism>
<dbReference type="AlphaFoldDB" id="A0A0C3C772"/>
<feature type="chain" id="PRO_5002162470" description="Amidohydrolase-related domain-containing protein" evidence="1">
    <location>
        <begin position="23"/>
        <end position="928"/>
    </location>
</feature>
<feature type="signal peptide" evidence="1">
    <location>
        <begin position="1"/>
        <end position="22"/>
    </location>
</feature>
<dbReference type="HOGENOM" id="CLU_006273_0_0_1"/>
<evidence type="ECO:0000313" key="3">
    <source>
        <dbReference type="Proteomes" id="UP000053424"/>
    </source>
</evidence>